<dbReference type="AlphaFoldDB" id="A0A6M8AY13"/>
<proteinExistence type="predicted"/>
<protein>
    <submittedName>
        <fullName evidence="1">Uncharacterized protein</fullName>
    </submittedName>
</protein>
<dbReference type="Proteomes" id="UP000504752">
    <property type="component" value="Chromosome"/>
</dbReference>
<dbReference type="RefSeq" id="WP_159523991.1">
    <property type="nucleotide sequence ID" value="NZ_CP053642.1"/>
</dbReference>
<evidence type="ECO:0000313" key="2">
    <source>
        <dbReference type="Proteomes" id="UP000504752"/>
    </source>
</evidence>
<gene>
    <name evidence="1" type="ORF">HPC72_02935</name>
</gene>
<accession>A0A6M8AY13</accession>
<evidence type="ECO:0000313" key="1">
    <source>
        <dbReference type="EMBL" id="QKD79349.1"/>
    </source>
</evidence>
<name>A0A6M8AY13_9ACTO</name>
<keyword evidence="2" id="KW-1185">Reference proteome</keyword>
<dbReference type="EMBL" id="CP053642">
    <property type="protein sequence ID" value="QKD79349.1"/>
    <property type="molecule type" value="Genomic_DNA"/>
</dbReference>
<dbReference type="KEGG" id="amam:HPC72_02935"/>
<sequence length="60" mass="5921">MTLPKGEAARALADAVEMTNARDYAADPSAGAVPLARAVAQEGARGSLRLLGAASAVAVV</sequence>
<organism evidence="1 2">
    <name type="scientific">Actinomyces marmotae</name>
    <dbReference type="NCBI Taxonomy" id="2737173"/>
    <lineage>
        <taxon>Bacteria</taxon>
        <taxon>Bacillati</taxon>
        <taxon>Actinomycetota</taxon>
        <taxon>Actinomycetes</taxon>
        <taxon>Actinomycetales</taxon>
        <taxon>Actinomycetaceae</taxon>
        <taxon>Actinomyces</taxon>
    </lineage>
</organism>
<reference evidence="1 2" key="1">
    <citation type="submission" date="2020-05" db="EMBL/GenBank/DDBJ databases">
        <title>Actinomyces sp. zg-325.</title>
        <authorList>
            <person name="Yang C."/>
        </authorList>
    </citation>
    <scope>NUCLEOTIDE SEQUENCE [LARGE SCALE GENOMIC DNA]</scope>
    <source>
        <strain evidence="2">zg-325</strain>
    </source>
</reference>